<evidence type="ECO:0000256" key="9">
    <source>
        <dbReference type="ARBA" id="ARBA00023242"/>
    </source>
</evidence>
<proteinExistence type="inferred from homology"/>
<dbReference type="GO" id="GO:0009952">
    <property type="term" value="P:anterior/posterior pattern specification"/>
    <property type="evidence" value="ECO:0007669"/>
    <property type="project" value="TreeGrafter"/>
</dbReference>
<dbReference type="PRINTS" id="PR00025">
    <property type="entry name" value="ANTENNAPEDIA"/>
</dbReference>
<dbReference type="PROSITE" id="PS50071">
    <property type="entry name" value="HOMEOBOX_2"/>
    <property type="match status" value="1"/>
</dbReference>
<dbReference type="Pfam" id="PF00046">
    <property type="entry name" value="Homeodomain"/>
    <property type="match status" value="1"/>
</dbReference>
<evidence type="ECO:0000256" key="8">
    <source>
        <dbReference type="ARBA" id="ARBA00023163"/>
    </source>
</evidence>
<comment type="subcellular location">
    <subcellularLocation>
        <location evidence="2 10 11">Nucleus</location>
    </subcellularLocation>
</comment>
<name>A0A8C2WQQ9_CYCLU</name>
<dbReference type="InterPro" id="IPR017995">
    <property type="entry name" value="Homeobox_antennapedia"/>
</dbReference>
<evidence type="ECO:0000256" key="2">
    <source>
        <dbReference type="ARBA" id="ARBA00004123"/>
    </source>
</evidence>
<dbReference type="CDD" id="cd00086">
    <property type="entry name" value="homeodomain"/>
    <property type="match status" value="1"/>
</dbReference>
<dbReference type="InterPro" id="IPR001356">
    <property type="entry name" value="HD"/>
</dbReference>
<reference evidence="14" key="2">
    <citation type="submission" date="2025-09" db="UniProtKB">
        <authorList>
            <consortium name="Ensembl"/>
        </authorList>
    </citation>
    <scope>IDENTIFICATION</scope>
</reference>
<evidence type="ECO:0000313" key="15">
    <source>
        <dbReference type="Proteomes" id="UP000694565"/>
    </source>
</evidence>
<evidence type="ECO:0000256" key="12">
    <source>
        <dbReference type="RuleBase" id="RU004442"/>
    </source>
</evidence>
<evidence type="ECO:0000256" key="1">
    <source>
        <dbReference type="ARBA" id="ARBA00003263"/>
    </source>
</evidence>
<evidence type="ECO:0000259" key="13">
    <source>
        <dbReference type="PROSITE" id="PS50071"/>
    </source>
</evidence>
<dbReference type="SUPFAM" id="SSF46689">
    <property type="entry name" value="Homeodomain-like"/>
    <property type="match status" value="1"/>
</dbReference>
<dbReference type="Ensembl" id="ENSCLMT00005008371.1">
    <property type="protein sequence ID" value="ENSCLMP00005007851.1"/>
    <property type="gene ID" value="ENSCLMG00005004242.1"/>
</dbReference>
<comment type="function">
    <text evidence="1">Sequence-specific transcription factor which is part of a developmental regulatory system that provides cells with specific positional identities on the anterior-posterior axis.</text>
</comment>
<evidence type="ECO:0000256" key="5">
    <source>
        <dbReference type="ARBA" id="ARBA00023015"/>
    </source>
</evidence>
<comment type="similarity">
    <text evidence="3 12">Belongs to the Antp homeobox family.</text>
</comment>
<keyword evidence="7 10" id="KW-0371">Homeobox</keyword>
<dbReference type="PANTHER" id="PTHR45659:SF4">
    <property type="entry name" value="HOMEOBOX PROTEIN ABDOMINAL-A"/>
    <property type="match status" value="1"/>
</dbReference>
<dbReference type="InterPro" id="IPR017970">
    <property type="entry name" value="Homeobox_CS"/>
</dbReference>
<keyword evidence="8" id="KW-0804">Transcription</keyword>
<feature type="DNA-binding region" description="Homeobox" evidence="10">
    <location>
        <begin position="126"/>
        <end position="185"/>
    </location>
</feature>
<dbReference type="PRINTS" id="PR00024">
    <property type="entry name" value="HOMEOBOX"/>
</dbReference>
<dbReference type="PROSITE" id="PS00027">
    <property type="entry name" value="HOMEOBOX_1"/>
    <property type="match status" value="1"/>
</dbReference>
<keyword evidence="5" id="KW-0805">Transcription regulation</keyword>
<dbReference type="PANTHER" id="PTHR45659">
    <property type="entry name" value="HOMEOBOX PROTEIN HOX"/>
    <property type="match status" value="1"/>
</dbReference>
<keyword evidence="6 10" id="KW-0238">DNA-binding</keyword>
<dbReference type="FunFam" id="1.10.10.60:FF:000017">
    <property type="entry name" value="Homeobox protein antennapedia"/>
    <property type="match status" value="1"/>
</dbReference>
<dbReference type="Gene3D" id="1.10.10.60">
    <property type="entry name" value="Homeodomain-like"/>
    <property type="match status" value="1"/>
</dbReference>
<dbReference type="GO" id="GO:0005634">
    <property type="term" value="C:nucleus"/>
    <property type="evidence" value="ECO:0007669"/>
    <property type="project" value="UniProtKB-SubCell"/>
</dbReference>
<dbReference type="InterPro" id="IPR050296">
    <property type="entry name" value="Antp_homeobox"/>
</dbReference>
<accession>A0A8C2WQQ9</accession>
<dbReference type="SMART" id="SM00389">
    <property type="entry name" value="HOX"/>
    <property type="match status" value="1"/>
</dbReference>
<feature type="domain" description="Homeobox" evidence="13">
    <location>
        <begin position="124"/>
        <end position="184"/>
    </location>
</feature>
<sequence length="208" mass="23610">MSSLDFANALFSKYHRAATTSSSCALVSSGYHLHAAGGRGRPLPPSSISSSSSSSFIPSLCAAGPQSSSPQGCATERFPGRSQLCTLAGLFEPPCRRQSCPEQQQWQLNEEEPRIYPWMRSSGVDRRRGRQTYTRHQTLELEKEFHYSRYLTRRRRVEVAHALLLTERQIKIWFQNRRMKWKKENQATKGGSPTAADFLRIYEAGYDC</sequence>
<keyword evidence="15" id="KW-1185">Reference proteome</keyword>
<dbReference type="GeneTree" id="ENSGT00940000161230"/>
<protein>
    <submittedName>
        <fullName evidence="14">Homeobox B7a</fullName>
    </submittedName>
</protein>
<dbReference type="AlphaFoldDB" id="A0A8C2WQQ9"/>
<keyword evidence="9 10" id="KW-0539">Nucleus</keyword>
<dbReference type="Proteomes" id="UP000694565">
    <property type="component" value="Unplaced"/>
</dbReference>
<evidence type="ECO:0000256" key="7">
    <source>
        <dbReference type="ARBA" id="ARBA00023155"/>
    </source>
</evidence>
<dbReference type="InterPro" id="IPR020479">
    <property type="entry name" value="HD_metazoa"/>
</dbReference>
<evidence type="ECO:0000256" key="3">
    <source>
        <dbReference type="ARBA" id="ARBA00009107"/>
    </source>
</evidence>
<dbReference type="InterPro" id="IPR001827">
    <property type="entry name" value="Homeobox_Antennapedia_CS"/>
</dbReference>
<dbReference type="InterPro" id="IPR009057">
    <property type="entry name" value="Homeodomain-like_sf"/>
</dbReference>
<evidence type="ECO:0000256" key="4">
    <source>
        <dbReference type="ARBA" id="ARBA00022473"/>
    </source>
</evidence>
<evidence type="ECO:0000256" key="10">
    <source>
        <dbReference type="PROSITE-ProRule" id="PRU00108"/>
    </source>
</evidence>
<organism evidence="14 15">
    <name type="scientific">Cyclopterus lumpus</name>
    <name type="common">Lumpsucker</name>
    <dbReference type="NCBI Taxonomy" id="8103"/>
    <lineage>
        <taxon>Eukaryota</taxon>
        <taxon>Metazoa</taxon>
        <taxon>Chordata</taxon>
        <taxon>Craniata</taxon>
        <taxon>Vertebrata</taxon>
        <taxon>Euteleostomi</taxon>
        <taxon>Actinopterygii</taxon>
        <taxon>Neopterygii</taxon>
        <taxon>Teleostei</taxon>
        <taxon>Neoteleostei</taxon>
        <taxon>Acanthomorphata</taxon>
        <taxon>Eupercaria</taxon>
        <taxon>Perciformes</taxon>
        <taxon>Cottioidei</taxon>
        <taxon>Cottales</taxon>
        <taxon>Cyclopteridae</taxon>
        <taxon>Cyclopterus</taxon>
    </lineage>
</organism>
<evidence type="ECO:0000256" key="11">
    <source>
        <dbReference type="RuleBase" id="RU000682"/>
    </source>
</evidence>
<evidence type="ECO:0000256" key="6">
    <source>
        <dbReference type="ARBA" id="ARBA00023125"/>
    </source>
</evidence>
<dbReference type="PROSITE" id="PS00032">
    <property type="entry name" value="ANTENNAPEDIA"/>
    <property type="match status" value="1"/>
</dbReference>
<evidence type="ECO:0000313" key="14">
    <source>
        <dbReference type="Ensembl" id="ENSCLMP00005007851.1"/>
    </source>
</evidence>
<dbReference type="GO" id="GO:0000978">
    <property type="term" value="F:RNA polymerase II cis-regulatory region sequence-specific DNA binding"/>
    <property type="evidence" value="ECO:0007669"/>
    <property type="project" value="TreeGrafter"/>
</dbReference>
<keyword evidence="4" id="KW-0217">Developmental protein</keyword>
<reference evidence="14" key="1">
    <citation type="submission" date="2025-08" db="UniProtKB">
        <authorList>
            <consortium name="Ensembl"/>
        </authorList>
    </citation>
    <scope>IDENTIFICATION</scope>
</reference>
<dbReference type="GO" id="GO:0000981">
    <property type="term" value="F:DNA-binding transcription factor activity, RNA polymerase II-specific"/>
    <property type="evidence" value="ECO:0007669"/>
    <property type="project" value="InterPro"/>
</dbReference>